<dbReference type="EMBL" id="JAFDVH010000022">
    <property type="protein sequence ID" value="KAG7456779.1"/>
    <property type="molecule type" value="Genomic_DNA"/>
</dbReference>
<organism evidence="4 5">
    <name type="scientific">Megalops atlanticus</name>
    <name type="common">Tarpon</name>
    <name type="synonym">Clupea gigantea</name>
    <dbReference type="NCBI Taxonomy" id="7932"/>
    <lineage>
        <taxon>Eukaryota</taxon>
        <taxon>Metazoa</taxon>
        <taxon>Chordata</taxon>
        <taxon>Craniata</taxon>
        <taxon>Vertebrata</taxon>
        <taxon>Euteleostomi</taxon>
        <taxon>Actinopterygii</taxon>
        <taxon>Neopterygii</taxon>
        <taxon>Teleostei</taxon>
        <taxon>Elopiformes</taxon>
        <taxon>Megalopidae</taxon>
        <taxon>Megalops</taxon>
    </lineage>
</organism>
<reference evidence="4" key="1">
    <citation type="submission" date="2021-01" db="EMBL/GenBank/DDBJ databases">
        <authorList>
            <person name="Zahm M."/>
            <person name="Roques C."/>
            <person name="Cabau C."/>
            <person name="Klopp C."/>
            <person name="Donnadieu C."/>
            <person name="Jouanno E."/>
            <person name="Lampietro C."/>
            <person name="Louis A."/>
            <person name="Herpin A."/>
            <person name="Echchiki A."/>
            <person name="Berthelot C."/>
            <person name="Parey E."/>
            <person name="Roest-Crollius H."/>
            <person name="Braasch I."/>
            <person name="Postlethwait J."/>
            <person name="Bobe J."/>
            <person name="Montfort J."/>
            <person name="Bouchez O."/>
            <person name="Begum T."/>
            <person name="Mejri S."/>
            <person name="Adams A."/>
            <person name="Chen W.-J."/>
            <person name="Guiguen Y."/>
        </authorList>
    </citation>
    <scope>NUCLEOTIDE SEQUENCE</scope>
    <source>
        <strain evidence="4">YG-15Mar2019-1</strain>
        <tissue evidence="4">Brain</tissue>
    </source>
</reference>
<accession>A0A9D3PC36</accession>
<evidence type="ECO:0000256" key="2">
    <source>
        <dbReference type="PIRSR" id="PIRSR000097-2"/>
    </source>
</evidence>
<dbReference type="CDD" id="cd19135">
    <property type="entry name" value="AKR_CeZK1290-like"/>
    <property type="match status" value="1"/>
</dbReference>
<dbReference type="OrthoDB" id="416253at2759"/>
<gene>
    <name evidence="4" type="ORF">MATL_G00239480</name>
</gene>
<dbReference type="PIRSF" id="PIRSF000097">
    <property type="entry name" value="AKR"/>
    <property type="match status" value="1"/>
</dbReference>
<dbReference type="InterPro" id="IPR020471">
    <property type="entry name" value="AKR"/>
</dbReference>
<dbReference type="SUPFAM" id="SSF51430">
    <property type="entry name" value="NAD(P)-linked oxidoreductase"/>
    <property type="match status" value="1"/>
</dbReference>
<proteinExistence type="inferred from homology"/>
<dbReference type="InterPro" id="IPR036812">
    <property type="entry name" value="NAD(P)_OxRdtase_dom_sf"/>
</dbReference>
<comment type="caution">
    <text evidence="4">The sequence shown here is derived from an EMBL/GenBank/DDBJ whole genome shotgun (WGS) entry which is preliminary data.</text>
</comment>
<dbReference type="GO" id="GO:0016491">
    <property type="term" value="F:oxidoreductase activity"/>
    <property type="evidence" value="ECO:0007669"/>
    <property type="project" value="InterPro"/>
</dbReference>
<feature type="domain" description="NADP-dependent oxidoreductase" evidence="3">
    <location>
        <begin position="74"/>
        <end position="228"/>
    </location>
</feature>
<dbReference type="Proteomes" id="UP001046870">
    <property type="component" value="Chromosome 22"/>
</dbReference>
<dbReference type="PROSITE" id="PS00062">
    <property type="entry name" value="ALDOKETO_REDUCTASE_2"/>
    <property type="match status" value="1"/>
</dbReference>
<dbReference type="PANTHER" id="PTHR43827">
    <property type="entry name" value="2,5-DIKETO-D-GLUCONIC ACID REDUCTASE"/>
    <property type="match status" value="1"/>
</dbReference>
<comment type="similarity">
    <text evidence="1">Belongs to the aldo/keto reductase family.</text>
</comment>
<name>A0A9D3PC36_MEGAT</name>
<dbReference type="InterPro" id="IPR023210">
    <property type="entry name" value="NADP_OxRdtase_dom"/>
</dbReference>
<dbReference type="Pfam" id="PF00248">
    <property type="entry name" value="Aldo_ket_red"/>
    <property type="match status" value="1"/>
</dbReference>
<dbReference type="Gene3D" id="3.20.20.100">
    <property type="entry name" value="NADP-dependent oxidoreductase domain"/>
    <property type="match status" value="2"/>
</dbReference>
<dbReference type="PANTHER" id="PTHR43827:SF10">
    <property type="entry name" value="ZGC:110366"/>
    <property type="match status" value="1"/>
</dbReference>
<evidence type="ECO:0000313" key="5">
    <source>
        <dbReference type="Proteomes" id="UP001046870"/>
    </source>
</evidence>
<evidence type="ECO:0000256" key="1">
    <source>
        <dbReference type="ARBA" id="ARBA00007905"/>
    </source>
</evidence>
<protein>
    <recommendedName>
        <fullName evidence="3">NADP-dependent oxidoreductase domain-containing protein</fullName>
    </recommendedName>
</protein>
<keyword evidence="5" id="KW-1185">Reference proteome</keyword>
<dbReference type="AlphaFoldDB" id="A0A9D3PC36"/>
<feature type="binding site" evidence="2">
    <location>
        <position position="87"/>
    </location>
    <ligand>
        <name>substrate</name>
    </ligand>
</feature>
<sequence length="231" mass="25955">MTSTSASSIPTYPTVPLSNGLQIPILGLGTSHHGGYSHRAVVYALRDCGLRHIDTARRYGCEAQLGVAVQGRAARLGVDYLDLYLMHWPDCSVPGQSNREVRAETWRALEELYDEGVCRAIGVSNFLIPHLEELKEDCSIVPHVNQVEYHPFQQPQEMVQYCRREGIVFEGYCPLAKGEALTHPAILRLADKYKRTPAQICIRWSIQNGVVTIPKSTKEQRIWENCQHVSA</sequence>
<dbReference type="InterPro" id="IPR018170">
    <property type="entry name" value="Aldo/ket_reductase_CS"/>
</dbReference>
<evidence type="ECO:0000259" key="3">
    <source>
        <dbReference type="Pfam" id="PF00248"/>
    </source>
</evidence>
<evidence type="ECO:0000313" key="4">
    <source>
        <dbReference type="EMBL" id="KAG7456779.1"/>
    </source>
</evidence>